<organism evidence="3 4">
    <name type="scientific">Tenuifilum thalassicum</name>
    <dbReference type="NCBI Taxonomy" id="2590900"/>
    <lineage>
        <taxon>Bacteria</taxon>
        <taxon>Pseudomonadati</taxon>
        <taxon>Bacteroidota</taxon>
        <taxon>Bacteroidia</taxon>
        <taxon>Bacteroidales</taxon>
        <taxon>Tenuifilaceae</taxon>
        <taxon>Tenuifilum</taxon>
    </lineage>
</organism>
<gene>
    <name evidence="3" type="ORF">FHG85_12000</name>
</gene>
<evidence type="ECO:0000313" key="4">
    <source>
        <dbReference type="Proteomes" id="UP000500961"/>
    </source>
</evidence>
<evidence type="ECO:0000256" key="2">
    <source>
        <dbReference type="SAM" id="SignalP"/>
    </source>
</evidence>
<reference evidence="3 4" key="1">
    <citation type="submission" date="2019-07" db="EMBL/GenBank/DDBJ databases">
        <title>Thalassofilum flectens gen. nov., sp. nov., a novel moderate thermophilic anaerobe from a shallow sea hot spring in Kunashir Island (Russia), representing a new family in the order Bacteroidales, and proposal of Thalassofilacea fam. nov.</title>
        <authorList>
            <person name="Kochetkova T.V."/>
            <person name="Podosokorskaya O.A."/>
            <person name="Novikov A."/>
            <person name="Elcheninov A.G."/>
            <person name="Toshchakov S.V."/>
            <person name="Kublanov I.V."/>
        </authorList>
    </citation>
    <scope>NUCLEOTIDE SEQUENCE [LARGE SCALE GENOMIC DNA]</scope>
    <source>
        <strain evidence="3 4">38-H</strain>
    </source>
</reference>
<evidence type="ECO:0008006" key="5">
    <source>
        <dbReference type="Google" id="ProtNLM"/>
    </source>
</evidence>
<feature type="signal peptide" evidence="2">
    <location>
        <begin position="1"/>
        <end position="20"/>
    </location>
</feature>
<protein>
    <recommendedName>
        <fullName evidence="5">Peptidase S74 domain-containing protein</fullName>
    </recommendedName>
</protein>
<dbReference type="RefSeq" id="WP_173076221.1">
    <property type="nucleotide sequence ID" value="NZ_CP041345.1"/>
</dbReference>
<evidence type="ECO:0000256" key="1">
    <source>
        <dbReference type="SAM" id="Coils"/>
    </source>
</evidence>
<dbReference type="Proteomes" id="UP000500961">
    <property type="component" value="Chromosome"/>
</dbReference>
<keyword evidence="2" id="KW-0732">Signal</keyword>
<dbReference type="AlphaFoldDB" id="A0A7D3Y157"/>
<keyword evidence="1" id="KW-0175">Coiled coil</keyword>
<dbReference type="EMBL" id="CP041345">
    <property type="protein sequence ID" value="QKG80953.1"/>
    <property type="molecule type" value="Genomic_DNA"/>
</dbReference>
<sequence>MKRFGIIIYCLLLTASSVFAQQLNGFSYQAVIRNSSGQILPNQNITLQLSLTDESGSTIYYSEQQTQTTNEQGIINLEIGKGTIINGNFNDIPWHTKAVFLKVEMKVNSSLETMGIQRVLGVPLAFYTDSSAASGHSTYSDTAKFAQKVTLDGVVFGSGDPGSFAIWSTNDTLKSLPNLNFANSIVVQGNPTTNPDDPIFEVKKSNGDVIFGVYQEGVRVNIADTPAKGAKGGFAVGGLSTTKAGQTEYFRITPDSARVYIKQVPAKGAKGGFAVGGLSTTKLTTAQNLLFINPDSARIYLNENVAKGAKGGFAVGGLSTGKANQSQLIQLTKDNYLIGYQAGSNITTGLYNSFMGFQAGNSNTTGSWNTFIGYQAGMTNTGSDNTFIGYQAGRAHQFGGGNVYIGSKAGGNAQNGVQNIVIGESAGFNTINGFKNIFIGFMAGNQNTSGYNNLFIGSSSGQNNTTGNRNIFIGDSSGFSNIGGFGNTFFGIKSGFNNTGGYRNLYMGYMSGYNNVNGSDNTFLGDMAGSENISGAENTFVGQGAGSTNTTGAYNTAIGSSAGRGIIDGVNNLMVGRFSGYNVNGNGNTFLGTQSGASFSGPVTASYNICIGNSSAGGLDNSYYNVYIGQQTGSKPGSSNVVIGHQAGNVAQGNGNIFIGYRAGYTEPKGNRLYIQNSGVDSTQALIYGRFDQKTLSFNANVGIGTTNPEKELHVVGDALITGSIYYDASQTYSKPDFVFKEDYNKKFEPLTVENFIQANGHLPWLTKATDEGKEINLTRLQFETVETIENLQLQIIEQQKQINSLKAEIEELKSFIKSKK</sequence>
<feature type="chain" id="PRO_5029617169" description="Peptidase S74 domain-containing protein" evidence="2">
    <location>
        <begin position="21"/>
        <end position="821"/>
    </location>
</feature>
<evidence type="ECO:0000313" key="3">
    <source>
        <dbReference type="EMBL" id="QKG80953.1"/>
    </source>
</evidence>
<dbReference type="KEGG" id="ttz:FHG85_12000"/>
<accession>A0A7D3Y157</accession>
<keyword evidence="4" id="KW-1185">Reference proteome</keyword>
<proteinExistence type="predicted"/>
<feature type="coiled-coil region" evidence="1">
    <location>
        <begin position="789"/>
        <end position="816"/>
    </location>
</feature>
<name>A0A7D3Y157_9BACT</name>